<dbReference type="InterPro" id="IPR004617">
    <property type="entry name" value="ApaH"/>
</dbReference>
<evidence type="ECO:0000259" key="6">
    <source>
        <dbReference type="Pfam" id="PF00149"/>
    </source>
</evidence>
<reference evidence="7 8" key="2">
    <citation type="submission" date="2019-05" db="EMBL/GenBank/DDBJ databases">
        <title>Genome evolution of the obligate endosymbiont Buchnera aphidicola.</title>
        <authorList>
            <person name="Moran N.A."/>
        </authorList>
    </citation>
    <scope>NUCLEOTIDE SEQUENCE [LARGE SCALE GENOMIC DNA]</scope>
    <source>
        <strain evidence="7 8">Rpa</strain>
    </source>
</reference>
<dbReference type="InterPro" id="IPR004843">
    <property type="entry name" value="Calcineurin-like_PHP"/>
</dbReference>
<dbReference type="EC" id="3.6.1.41" evidence="5"/>
<comment type="similarity">
    <text evidence="2 5">Belongs to the Ap4A hydrolase family.</text>
</comment>
<dbReference type="Gene3D" id="3.60.21.10">
    <property type="match status" value="1"/>
</dbReference>
<evidence type="ECO:0000256" key="1">
    <source>
        <dbReference type="ARBA" id="ARBA00003413"/>
    </source>
</evidence>
<comment type="catalytic activity">
    <reaction evidence="4 5">
        <text>P(1),P(4)-bis(5'-adenosyl) tetraphosphate + H2O = 2 ADP + 2 H(+)</text>
        <dbReference type="Rhea" id="RHEA:24252"/>
        <dbReference type="ChEBI" id="CHEBI:15377"/>
        <dbReference type="ChEBI" id="CHEBI:15378"/>
        <dbReference type="ChEBI" id="CHEBI:58141"/>
        <dbReference type="ChEBI" id="CHEBI:456216"/>
        <dbReference type="EC" id="3.6.1.41"/>
    </reaction>
</comment>
<evidence type="ECO:0000256" key="3">
    <source>
        <dbReference type="ARBA" id="ARBA00022801"/>
    </source>
</evidence>
<dbReference type="RefSeq" id="WP_158336940.1">
    <property type="nucleotide sequence ID" value="NZ_CP034858.1"/>
</dbReference>
<dbReference type="InterPro" id="IPR029052">
    <property type="entry name" value="Metallo-depent_PP-like"/>
</dbReference>
<dbReference type="PANTHER" id="PTHR40942:SF4">
    <property type="entry name" value="CYTOCHROME C5"/>
    <property type="match status" value="1"/>
</dbReference>
<dbReference type="HAMAP" id="MF_00199">
    <property type="entry name" value="ApaH"/>
    <property type="match status" value="1"/>
</dbReference>
<dbReference type="CDD" id="cd07422">
    <property type="entry name" value="MPP_ApaH"/>
    <property type="match status" value="1"/>
</dbReference>
<dbReference type="Proteomes" id="UP000298688">
    <property type="component" value="Chromosome"/>
</dbReference>
<gene>
    <name evidence="5" type="primary">apaH</name>
    <name evidence="7" type="ORF">D9V76_00740</name>
</gene>
<name>A0A4D6YGG2_BUCRP</name>
<dbReference type="PIRSF" id="PIRSF000903">
    <property type="entry name" value="B5n-ttraPtase_sm"/>
    <property type="match status" value="1"/>
</dbReference>
<dbReference type="Pfam" id="PF00149">
    <property type="entry name" value="Metallophos"/>
    <property type="match status" value="1"/>
</dbReference>
<feature type="domain" description="Calcineurin-like phosphoesterase" evidence="6">
    <location>
        <begin position="1"/>
        <end position="139"/>
    </location>
</feature>
<keyword evidence="3 5" id="KW-0378">Hydrolase</keyword>
<dbReference type="AlphaFoldDB" id="A0A4D6YGG2"/>
<evidence type="ECO:0000313" key="8">
    <source>
        <dbReference type="Proteomes" id="UP000298688"/>
    </source>
</evidence>
<sequence>MSIYFISDIHGCYKEFKLLLKKSCFDDKKDFLWIAGDLVSRGPNSLKVIRYLYSLKKRVKIILGNHDLNLIAVYSGVKENKKENFFDEFLSAKDSLELINWLRCQSFLKIDEKRKIIMSHAGISPKWNLDTAKKYALEIEECLSSKNYPSFLKSVFNNKINYWNLNLNKLDRLRYSINVFTRMRYCYPDGRLNLFCKKSPNLVQYPLIPWFKMPYNFPKEYSVFFGHWSSLKGIKISQPFFPLDNGCCWGGKLIMFRWEDKKYFSQSFQKNAS</sequence>
<organism evidence="7 8">
    <name type="scientific">Buchnera aphidicola subsp. Rhopalosiphum padi</name>
    <dbReference type="NCBI Taxonomy" id="98793"/>
    <lineage>
        <taxon>Bacteria</taxon>
        <taxon>Pseudomonadati</taxon>
        <taxon>Pseudomonadota</taxon>
        <taxon>Gammaproteobacteria</taxon>
        <taxon>Enterobacterales</taxon>
        <taxon>Erwiniaceae</taxon>
        <taxon>Buchnera</taxon>
    </lineage>
</organism>
<dbReference type="GO" id="GO:0008803">
    <property type="term" value="F:bis(5'-nucleosyl)-tetraphosphatase (symmetrical) activity"/>
    <property type="evidence" value="ECO:0007669"/>
    <property type="project" value="UniProtKB-UniRule"/>
</dbReference>
<dbReference type="EMBL" id="CP034858">
    <property type="protein sequence ID" value="QCI24798.1"/>
    <property type="molecule type" value="Genomic_DNA"/>
</dbReference>
<dbReference type="NCBIfam" id="NF001204">
    <property type="entry name" value="PRK00166.1"/>
    <property type="match status" value="1"/>
</dbReference>
<accession>A0A4D6YGG2</accession>
<comment type="function">
    <text evidence="1 5">Hydrolyzes diadenosine 5',5'''-P1,P4-tetraphosphate to yield ADP.</text>
</comment>
<proteinExistence type="inferred from homology"/>
<dbReference type="PANTHER" id="PTHR40942">
    <property type="match status" value="1"/>
</dbReference>
<dbReference type="SUPFAM" id="SSF56300">
    <property type="entry name" value="Metallo-dependent phosphatases"/>
    <property type="match status" value="1"/>
</dbReference>
<evidence type="ECO:0000313" key="7">
    <source>
        <dbReference type="EMBL" id="QCI24798.1"/>
    </source>
</evidence>
<evidence type="ECO:0000256" key="4">
    <source>
        <dbReference type="ARBA" id="ARBA00049417"/>
    </source>
</evidence>
<dbReference type="OrthoDB" id="9807890at2"/>
<evidence type="ECO:0000256" key="5">
    <source>
        <dbReference type="HAMAP-Rule" id="MF_00199"/>
    </source>
</evidence>
<reference evidence="7 8" key="1">
    <citation type="submission" date="2018-12" db="EMBL/GenBank/DDBJ databases">
        <authorList>
            <person name="Chong R.A."/>
        </authorList>
    </citation>
    <scope>NUCLEOTIDE SEQUENCE [LARGE SCALE GENOMIC DNA]</scope>
    <source>
        <strain evidence="7 8">Rpa</strain>
    </source>
</reference>
<protein>
    <recommendedName>
        <fullName evidence="5">Bis(5'-nucleosyl)-tetraphosphatase, symmetrical</fullName>
        <ecNumber evidence="5">3.6.1.41</ecNumber>
    </recommendedName>
    <alternativeName>
        <fullName evidence="5">Ap4A hydrolase</fullName>
    </alternativeName>
    <alternativeName>
        <fullName evidence="5">Diadenosine 5',5'''-P1,P4-tetraphosphate pyrophosphohydrolase</fullName>
    </alternativeName>
    <alternativeName>
        <fullName evidence="5">Diadenosine tetraphosphatase</fullName>
    </alternativeName>
</protein>
<dbReference type="NCBIfam" id="TIGR00668">
    <property type="entry name" value="apaH"/>
    <property type="match status" value="1"/>
</dbReference>
<evidence type="ECO:0000256" key="2">
    <source>
        <dbReference type="ARBA" id="ARBA00005419"/>
    </source>
</evidence>